<dbReference type="InterPro" id="IPR014770">
    <property type="entry name" value="Munc13_1"/>
</dbReference>
<reference evidence="4" key="2">
    <citation type="submission" date="2020-08" db="EMBL/GenBank/DDBJ databases">
        <title>Plant Genome Project.</title>
        <authorList>
            <person name="Zhang R.-G."/>
        </authorList>
    </citation>
    <scope>NUCLEOTIDE SEQUENCE</scope>
    <source>
        <strain evidence="4">Huo1</strain>
        <tissue evidence="4">Leaf</tissue>
    </source>
</reference>
<evidence type="ECO:0000256" key="1">
    <source>
        <dbReference type="SAM" id="MobiDB-lite"/>
    </source>
</evidence>
<sequence>MINSSSMDPFGELGLDISPSELREIAYEILVGACRSSTSGKRLTYVSSSNSKERSQQPQQRSAASKVKKALGLKSKKKKKKSGGEDELDRKSVGELMRVQMRVSEQTDSRVRRGFLRLAAGQLGRRIESMVLPLELLKHFRSSDFASEREYKAWQRRNLKILEAGLLIHPHVPLGKSLTAPQRLRHILRAASDKPIDTGKHSESMLVLCNIVTSLACRSFDGSTSDICHWADGIPLNLHLYKILIESCFDVNDETSVVEELDDVLDQVKKTWGILGIDQMFHNLCFLWVLFRQYVATDETENDLLFAVDHIIVEVVEDVNLAHDPKYSKILSSTLKLILDWAEKRLGRYHEYFHRVNIDVMQSVLTIGVSAATVLVDVSHEYGKKMKEVDVACSRVDAHIRQEREKLIASRKSSKNQQSHLPLLCVLAQNVCDIAFNEKEIYSPILKRWHPHATSVAVATLHACYAKELKKFVSNINELNPEAIQVLLAAEKLEKDLVEMAVADSLDSEDGGKSTIQEMAPYEAQAVITNLVKSWIQTRLDRLREWVDRNLQQEGQGALISRLDKVISLWAKLGCRVIVFIDIVYLSPLKARSTWLDFVSHLWRVEITKRSAATKAVRTLRPRSRDNQERIRWFPAIPCMSFLAIQMATNMSVSSYLASGLEELVEALQTLMYRASRRYSNWEGGAMELEAEGWPRDNNMVKISERNGTPPGPDSMAVSEDFKPEKLPCKCDIVVVKAVRVSCTDNIQEWNPQVNKGRFAPSAVEVLRIVDETLEAFFLLPIPMHPVLLPELIGGLDKCLQKYIIKAKSGCGSCVSFIPSLPALTRCATGSKFRAFKRKDRSILGPGRKSQVSNRDGDDLFSVPRQCFRINTLYNIRKELEGLERRMVASLKNSGFAHDENTGSGNFSLSVASSMEGIRELSEAIAYKVVFHDLSYLLGDHLYLGEVSSSRIEPFLEELEQNLEIISVTVHDRIRTRVIIDVMKASFEGFLLVLLAGGPSRAFSMQDARMIDEDFKALSDLFWSNGDGLPADVIDKVSAAVKGVLSLFETGTESLVEQLKRVTRGGNDVSAAKWRPPLPPTTGQWSANDPNTIVRVLCHRNDKIASKFLKKTFDLPKKT</sequence>
<evidence type="ECO:0000313" key="4">
    <source>
        <dbReference type="EMBL" id="KAG6390910.1"/>
    </source>
</evidence>
<dbReference type="Proteomes" id="UP000298416">
    <property type="component" value="Unassembled WGS sequence"/>
</dbReference>
<dbReference type="PROSITE" id="PS51258">
    <property type="entry name" value="MHD1"/>
    <property type="match status" value="1"/>
</dbReference>
<accession>A0A8X8WA44</accession>
<evidence type="ECO:0000313" key="5">
    <source>
        <dbReference type="Proteomes" id="UP000298416"/>
    </source>
</evidence>
<dbReference type="InterPro" id="IPR008528">
    <property type="entry name" value="unc-13_homologue"/>
</dbReference>
<keyword evidence="5" id="KW-1185">Reference proteome</keyword>
<dbReference type="PANTHER" id="PTHR31280:SF16">
    <property type="entry name" value="GLS PROTEIN (DUF810)"/>
    <property type="match status" value="1"/>
</dbReference>
<dbReference type="InterPro" id="IPR057984">
    <property type="entry name" value="PATROL1_C"/>
</dbReference>
<feature type="compositionally biased region" description="Basic and acidic residues" evidence="1">
    <location>
        <begin position="82"/>
        <end position="91"/>
    </location>
</feature>
<organism evidence="4">
    <name type="scientific">Salvia splendens</name>
    <name type="common">Scarlet sage</name>
    <dbReference type="NCBI Taxonomy" id="180675"/>
    <lineage>
        <taxon>Eukaryota</taxon>
        <taxon>Viridiplantae</taxon>
        <taxon>Streptophyta</taxon>
        <taxon>Embryophyta</taxon>
        <taxon>Tracheophyta</taxon>
        <taxon>Spermatophyta</taxon>
        <taxon>Magnoliopsida</taxon>
        <taxon>eudicotyledons</taxon>
        <taxon>Gunneridae</taxon>
        <taxon>Pentapetalae</taxon>
        <taxon>asterids</taxon>
        <taxon>lamiids</taxon>
        <taxon>Lamiales</taxon>
        <taxon>Lamiaceae</taxon>
        <taxon>Nepetoideae</taxon>
        <taxon>Mentheae</taxon>
        <taxon>Salviinae</taxon>
        <taxon>Salvia</taxon>
        <taxon>Salvia subgen. Calosphace</taxon>
        <taxon>core Calosphace</taxon>
    </lineage>
</organism>
<name>A0A8X8WA44_SALSN</name>
<dbReference type="EMBL" id="PNBA02000019">
    <property type="protein sequence ID" value="KAG6390910.1"/>
    <property type="molecule type" value="Genomic_DNA"/>
</dbReference>
<protein>
    <submittedName>
        <fullName evidence="4">Uncharacterized protein</fullName>
    </submittedName>
</protein>
<dbReference type="PROSITE" id="PS51259">
    <property type="entry name" value="MHD2"/>
    <property type="match status" value="1"/>
</dbReference>
<comment type="caution">
    <text evidence="4">The sequence shown here is derived from an EMBL/GenBank/DDBJ whole genome shotgun (WGS) entry which is preliminary data.</text>
</comment>
<feature type="compositionally biased region" description="Basic residues" evidence="1">
    <location>
        <begin position="66"/>
        <end position="81"/>
    </location>
</feature>
<dbReference type="InterPro" id="IPR014772">
    <property type="entry name" value="Munc13_dom-2"/>
</dbReference>
<feature type="domain" description="MHD1" evidence="2">
    <location>
        <begin position="484"/>
        <end position="821"/>
    </location>
</feature>
<reference evidence="4" key="1">
    <citation type="submission" date="2018-01" db="EMBL/GenBank/DDBJ databases">
        <authorList>
            <person name="Mao J.F."/>
        </authorList>
    </citation>
    <scope>NUCLEOTIDE SEQUENCE</scope>
    <source>
        <strain evidence="4">Huo1</strain>
        <tissue evidence="4">Leaf</tissue>
    </source>
</reference>
<dbReference type="PANTHER" id="PTHR31280">
    <property type="entry name" value="PROTEIN UNC-13 HOMOLOG"/>
    <property type="match status" value="1"/>
</dbReference>
<proteinExistence type="predicted"/>
<feature type="domain" description="MHD2" evidence="3">
    <location>
        <begin position="949"/>
        <end position="1059"/>
    </location>
</feature>
<dbReference type="Pfam" id="PF25761">
    <property type="entry name" value="TPR_PATROL1"/>
    <property type="match status" value="1"/>
</dbReference>
<feature type="compositionally biased region" description="Polar residues" evidence="1">
    <location>
        <begin position="38"/>
        <end position="50"/>
    </location>
</feature>
<feature type="region of interest" description="Disordered" evidence="1">
    <location>
        <begin position="38"/>
        <end position="91"/>
    </location>
</feature>
<evidence type="ECO:0000259" key="3">
    <source>
        <dbReference type="PROSITE" id="PS51259"/>
    </source>
</evidence>
<dbReference type="AlphaFoldDB" id="A0A8X8WA44"/>
<feature type="compositionally biased region" description="Low complexity" evidence="1">
    <location>
        <begin position="56"/>
        <end position="65"/>
    </location>
</feature>
<gene>
    <name evidence="4" type="ORF">SASPL_148655</name>
</gene>
<evidence type="ECO:0000259" key="2">
    <source>
        <dbReference type="PROSITE" id="PS51258"/>
    </source>
</evidence>